<accession>A0A815TJI2</accession>
<evidence type="ECO:0000259" key="1">
    <source>
        <dbReference type="Pfam" id="PF05189"/>
    </source>
</evidence>
<dbReference type="AlphaFoldDB" id="A0A815TJI2"/>
<dbReference type="InterPro" id="IPR036553">
    <property type="entry name" value="RPTC_insert"/>
</dbReference>
<dbReference type="Proteomes" id="UP000663823">
    <property type="component" value="Unassembled WGS sequence"/>
</dbReference>
<organism evidence="2 5">
    <name type="scientific">Rotaria sordida</name>
    <dbReference type="NCBI Taxonomy" id="392033"/>
    <lineage>
        <taxon>Eukaryota</taxon>
        <taxon>Metazoa</taxon>
        <taxon>Spiralia</taxon>
        <taxon>Gnathifera</taxon>
        <taxon>Rotifera</taxon>
        <taxon>Eurotatoria</taxon>
        <taxon>Bdelloidea</taxon>
        <taxon>Philodinida</taxon>
        <taxon>Philodinidae</taxon>
        <taxon>Rotaria</taxon>
    </lineage>
</organism>
<dbReference type="InterPro" id="IPR013791">
    <property type="entry name" value="RNA3'-term_phos_cycl_insert"/>
</dbReference>
<evidence type="ECO:0000313" key="3">
    <source>
        <dbReference type="EMBL" id="CAF4292914.1"/>
    </source>
</evidence>
<dbReference type="EMBL" id="CAJOBE010034792">
    <property type="protein sequence ID" value="CAF4305389.1"/>
    <property type="molecule type" value="Genomic_DNA"/>
</dbReference>
<protein>
    <recommendedName>
        <fullName evidence="1">RNA 3'-terminal phosphate cyclase insert domain-containing protein</fullName>
    </recommendedName>
</protein>
<dbReference type="Proteomes" id="UP000663882">
    <property type="component" value="Unassembled WGS sequence"/>
</dbReference>
<evidence type="ECO:0000313" key="5">
    <source>
        <dbReference type="Proteomes" id="UP000663882"/>
    </source>
</evidence>
<evidence type="ECO:0000313" key="4">
    <source>
        <dbReference type="EMBL" id="CAF4305389.1"/>
    </source>
</evidence>
<sequence length="49" mass="5274">IGAETTTDCLLAANALGKRDILASDIGIQVTEELLKDLSHEACVDRYLN</sequence>
<dbReference type="OrthoDB" id="25029at2759"/>
<comment type="caution">
    <text evidence="2">The sequence shown here is derived from an EMBL/GenBank/DDBJ whole genome shotgun (WGS) entry which is preliminary data.</text>
</comment>
<dbReference type="EMBL" id="CAJNOO010012118">
    <property type="protein sequence ID" value="CAF1506332.1"/>
    <property type="molecule type" value="Genomic_DNA"/>
</dbReference>
<dbReference type="Proteomes" id="UP000663874">
    <property type="component" value="Unassembled WGS sequence"/>
</dbReference>
<proteinExistence type="predicted"/>
<dbReference type="EMBL" id="CAJOAX010044625">
    <property type="protein sequence ID" value="CAF4292914.1"/>
    <property type="molecule type" value="Genomic_DNA"/>
</dbReference>
<gene>
    <name evidence="4" type="ORF">FNK824_LOCUS40799</name>
    <name evidence="3" type="ORF">OTI717_LOCUS41789</name>
    <name evidence="2" type="ORF">RFH988_LOCUS38935</name>
</gene>
<feature type="domain" description="RNA 3'-terminal phosphate cyclase insert" evidence="1">
    <location>
        <begin position="3"/>
        <end position="38"/>
    </location>
</feature>
<dbReference type="Pfam" id="PF05189">
    <property type="entry name" value="RTC_insert"/>
    <property type="match status" value="1"/>
</dbReference>
<evidence type="ECO:0000313" key="2">
    <source>
        <dbReference type="EMBL" id="CAF1506332.1"/>
    </source>
</evidence>
<feature type="non-terminal residue" evidence="2">
    <location>
        <position position="1"/>
    </location>
</feature>
<reference evidence="2" key="1">
    <citation type="submission" date="2021-02" db="EMBL/GenBank/DDBJ databases">
        <authorList>
            <person name="Nowell W R."/>
        </authorList>
    </citation>
    <scope>NUCLEOTIDE SEQUENCE</scope>
</reference>
<name>A0A815TJI2_9BILA</name>
<dbReference type="Gene3D" id="3.30.360.20">
    <property type="entry name" value="RNA 3'-terminal phosphate cyclase, insert domain"/>
    <property type="match status" value="1"/>
</dbReference>